<accession>A0ABC9FM81</accession>
<evidence type="ECO:0000313" key="1">
    <source>
        <dbReference type="EMBL" id="CAL5077981.1"/>
    </source>
</evidence>
<dbReference type="Pfam" id="PF08224">
    <property type="entry name" value="DUF1719"/>
    <property type="match status" value="1"/>
</dbReference>
<dbReference type="AlphaFoldDB" id="A0ABC9FM81"/>
<evidence type="ECO:0000313" key="2">
    <source>
        <dbReference type="Proteomes" id="UP001497457"/>
    </source>
</evidence>
<dbReference type="PANTHER" id="PTHR33377">
    <property type="entry name" value="OS10G0134700 PROTEIN-RELATED"/>
    <property type="match status" value="1"/>
</dbReference>
<dbReference type="Proteomes" id="UP001497457">
    <property type="component" value="Chromosome 7b"/>
</dbReference>
<dbReference type="PANTHER" id="PTHR33377:SF31">
    <property type="entry name" value="RX N-TERMINAL DOMAIN-CONTAINING PROTEIN"/>
    <property type="match status" value="1"/>
</dbReference>
<sequence length="496" mass="57295">MAEFVSTAIVQETVSQILSGLVQKYEEKEESDVNRNLERPEMAHIRLEAAVDISDKWRITHASLLRWHRKLKRVAQECDDTLHKCKKRILEDEQMEQEVRNSSIPKRIAHATKSFVSSVFRSDKDESSKSIVRRFEWFAHGASEFVKLVELGGTLHRHMPFHSFIKHLFAGKALQHKIVRGDKYPLFLLWLVPLHTAHHGIEASLIFIQKDSTSSEGDIYFSVMLQLSESTDIIGIVIKCLQLFAPRFKCAIENMRNELTQLPAQDLSWVLPPTQDYEHSRDNVQTLWSQWFRPNPFCCKHHDWHEGRHTSRLETDGLLDALLQPVLEVNLQCQVSLYNQKTLLSEDIISLQHYPYLKAGISLAPHRSSEVMLPANRSSAMVAIVGEEQHCLHTDIPLEQLEETMLPDAIGYFHQNTKATSYKMVWKSKHGSAHIQVEKVSMSTRRTSGRARTRGLLQGQDEEIRTCTITHLINLWREQLPLQLISALRDWLQKEK</sequence>
<protein>
    <recommendedName>
        <fullName evidence="3">Rx N-terminal domain-containing protein</fullName>
    </recommendedName>
</protein>
<name>A0ABC9FM81_9POAL</name>
<gene>
    <name evidence="1" type="ORF">URODEC1_LOCUS106908</name>
</gene>
<dbReference type="InterPro" id="IPR013181">
    <property type="entry name" value="DUF1719"/>
</dbReference>
<evidence type="ECO:0008006" key="3">
    <source>
        <dbReference type="Google" id="ProtNLM"/>
    </source>
</evidence>
<proteinExistence type="predicted"/>
<organism evidence="1 2">
    <name type="scientific">Urochloa decumbens</name>
    <dbReference type="NCBI Taxonomy" id="240449"/>
    <lineage>
        <taxon>Eukaryota</taxon>
        <taxon>Viridiplantae</taxon>
        <taxon>Streptophyta</taxon>
        <taxon>Embryophyta</taxon>
        <taxon>Tracheophyta</taxon>
        <taxon>Spermatophyta</taxon>
        <taxon>Magnoliopsida</taxon>
        <taxon>Liliopsida</taxon>
        <taxon>Poales</taxon>
        <taxon>Poaceae</taxon>
        <taxon>PACMAD clade</taxon>
        <taxon>Panicoideae</taxon>
        <taxon>Panicodae</taxon>
        <taxon>Paniceae</taxon>
        <taxon>Melinidinae</taxon>
        <taxon>Urochloa</taxon>
    </lineage>
</organism>
<reference evidence="1 2" key="2">
    <citation type="submission" date="2024-10" db="EMBL/GenBank/DDBJ databases">
        <authorList>
            <person name="Ryan C."/>
        </authorList>
    </citation>
    <scope>NUCLEOTIDE SEQUENCE [LARGE SCALE GENOMIC DNA]</scope>
</reference>
<dbReference type="SMART" id="SM01157">
    <property type="entry name" value="DUF1719"/>
    <property type="match status" value="1"/>
</dbReference>
<reference evidence="2" key="1">
    <citation type="submission" date="2024-06" db="EMBL/GenBank/DDBJ databases">
        <authorList>
            <person name="Ryan C."/>
        </authorList>
    </citation>
    <scope>NUCLEOTIDE SEQUENCE [LARGE SCALE GENOMIC DNA]</scope>
</reference>
<dbReference type="EMBL" id="OZ075117">
    <property type="protein sequence ID" value="CAL5077981.1"/>
    <property type="molecule type" value="Genomic_DNA"/>
</dbReference>
<keyword evidence="2" id="KW-1185">Reference proteome</keyword>